<dbReference type="GO" id="GO:0016787">
    <property type="term" value="F:hydrolase activity"/>
    <property type="evidence" value="ECO:0007669"/>
    <property type="project" value="UniProtKB-KW"/>
</dbReference>
<organism evidence="3 4">
    <name type="scientific">Christiangramia antarctica</name>
    <dbReference type="NCBI Taxonomy" id="2058158"/>
    <lineage>
        <taxon>Bacteria</taxon>
        <taxon>Pseudomonadati</taxon>
        <taxon>Bacteroidota</taxon>
        <taxon>Flavobacteriia</taxon>
        <taxon>Flavobacteriales</taxon>
        <taxon>Flavobacteriaceae</taxon>
        <taxon>Christiangramia</taxon>
    </lineage>
</organism>
<dbReference type="Pfam" id="PF00561">
    <property type="entry name" value="Abhydrolase_1"/>
    <property type="match status" value="1"/>
</dbReference>
<dbReference type="PANTHER" id="PTHR32268:SF11">
    <property type="entry name" value="HOMOSERINE O-ACETYLTRANSFERASE"/>
    <property type="match status" value="1"/>
</dbReference>
<dbReference type="InterPro" id="IPR000073">
    <property type="entry name" value="AB_hydrolase_1"/>
</dbReference>
<name>A0ABW5X5B0_9FLAO</name>
<protein>
    <submittedName>
        <fullName evidence="3">Alpha/beta fold hydrolase</fullName>
    </submittedName>
</protein>
<dbReference type="PANTHER" id="PTHR32268">
    <property type="entry name" value="HOMOSERINE O-ACETYLTRANSFERASE"/>
    <property type="match status" value="1"/>
</dbReference>
<evidence type="ECO:0000256" key="1">
    <source>
        <dbReference type="ARBA" id="ARBA00022679"/>
    </source>
</evidence>
<dbReference type="Proteomes" id="UP001597438">
    <property type="component" value="Unassembled WGS sequence"/>
</dbReference>
<evidence type="ECO:0000313" key="4">
    <source>
        <dbReference type="Proteomes" id="UP001597438"/>
    </source>
</evidence>
<accession>A0ABW5X5B0</accession>
<evidence type="ECO:0000259" key="2">
    <source>
        <dbReference type="Pfam" id="PF00561"/>
    </source>
</evidence>
<feature type="domain" description="AB hydrolase-1" evidence="2">
    <location>
        <begin position="35"/>
        <end position="155"/>
    </location>
</feature>
<dbReference type="EMBL" id="JBHUOJ010000010">
    <property type="protein sequence ID" value="MFD2832869.1"/>
    <property type="molecule type" value="Genomic_DNA"/>
</dbReference>
<sequence>MLQELTIENFENSAGTKQDIQLSFQFFGRGPGEAPIILVNHALTGNSLVTGNDGWWKELIGKNKCIDIDQYCILAFNIPGNGFKGHEDQFFENYKEFTLTDIAKIQAVALEKLEIEKLFAIIGGSIGGALAWELAVLKPEIAENIIPIAADYKATDWLLANCRIQDHILNNSSNPVHDARMHAMTFYRTPQSLAQKFEGKRNEENRSYEVENWLLHHGEKLKNRFTLPSYKLMNHLLTTIDISHGSGNHLEAAQNIKGDIHIVTVNSDLFFLAEENWNTYVELSLLKNNISIHEIKSIHGHDAFLIETDQLNQFLKPIFGTPNKKSLHSSEVDREEVSSK</sequence>
<keyword evidence="1" id="KW-0808">Transferase</keyword>
<dbReference type="InterPro" id="IPR008220">
    <property type="entry name" value="HAT_MetX-like"/>
</dbReference>
<comment type="caution">
    <text evidence="3">The sequence shown here is derived from an EMBL/GenBank/DDBJ whole genome shotgun (WGS) entry which is preliminary data.</text>
</comment>
<evidence type="ECO:0000313" key="3">
    <source>
        <dbReference type="EMBL" id="MFD2832869.1"/>
    </source>
</evidence>
<proteinExistence type="predicted"/>
<keyword evidence="4" id="KW-1185">Reference proteome</keyword>
<dbReference type="RefSeq" id="WP_251742712.1">
    <property type="nucleotide sequence ID" value="NZ_JBHUOJ010000010.1"/>
</dbReference>
<gene>
    <name evidence="3" type="ORF">ACFSYS_06170</name>
</gene>
<keyword evidence="3" id="KW-0378">Hydrolase</keyword>
<dbReference type="SUPFAM" id="SSF53474">
    <property type="entry name" value="alpha/beta-Hydrolases"/>
    <property type="match status" value="1"/>
</dbReference>
<dbReference type="InterPro" id="IPR029058">
    <property type="entry name" value="AB_hydrolase_fold"/>
</dbReference>
<dbReference type="PIRSF" id="PIRSF000443">
    <property type="entry name" value="Homoser_Ac_trans"/>
    <property type="match status" value="1"/>
</dbReference>
<reference evidence="4" key="1">
    <citation type="journal article" date="2019" name="Int. J. Syst. Evol. Microbiol.">
        <title>The Global Catalogue of Microorganisms (GCM) 10K type strain sequencing project: providing services to taxonomists for standard genome sequencing and annotation.</title>
        <authorList>
            <consortium name="The Broad Institute Genomics Platform"/>
            <consortium name="The Broad Institute Genome Sequencing Center for Infectious Disease"/>
            <person name="Wu L."/>
            <person name="Ma J."/>
        </authorList>
    </citation>
    <scope>NUCLEOTIDE SEQUENCE [LARGE SCALE GENOMIC DNA]</scope>
    <source>
        <strain evidence="4">KCTC 52925</strain>
    </source>
</reference>
<dbReference type="Gene3D" id="3.40.50.1820">
    <property type="entry name" value="alpha/beta hydrolase"/>
    <property type="match status" value="1"/>
</dbReference>
<dbReference type="Gene3D" id="1.10.1740.110">
    <property type="match status" value="1"/>
</dbReference>